<dbReference type="GO" id="GO:0016020">
    <property type="term" value="C:membrane"/>
    <property type="evidence" value="ECO:0007669"/>
    <property type="project" value="InterPro"/>
</dbReference>
<dbReference type="EMBL" id="MBFS01000293">
    <property type="protein sequence ID" value="PVV02978.1"/>
    <property type="molecule type" value="Genomic_DNA"/>
</dbReference>
<reference evidence="2 3" key="1">
    <citation type="journal article" date="2018" name="MBio">
        <title>Comparative Genomics Reveals the Core Gene Toolbox for the Fungus-Insect Symbiosis.</title>
        <authorList>
            <person name="Wang Y."/>
            <person name="Stata M."/>
            <person name="Wang W."/>
            <person name="Stajich J.E."/>
            <person name="White M.M."/>
            <person name="Moncalvo J.M."/>
        </authorList>
    </citation>
    <scope>NUCLEOTIDE SEQUENCE [LARGE SCALE GENOMIC DNA]</scope>
    <source>
        <strain evidence="2 3">SC-DP-2</strain>
    </source>
</reference>
<evidence type="ECO:0008006" key="4">
    <source>
        <dbReference type="Google" id="ProtNLM"/>
    </source>
</evidence>
<gene>
    <name evidence="2" type="ORF">BB560_002553</name>
</gene>
<sequence length="309" mass="36134">MSRDRYKEFMEARNKNMTETFNPYDGKTGIKPTEDFMKIFYKKSAKIDDELKQIQENINETKILTAKCLKYFGSYKSKENTKLRNLHTLTTNQIKVIRGLILELKEFSDSTIVKIEDKPVKQYRYITLVKKFSDCIIKDRGIKREYQMKSKSLMFSTLRKAIPKLSELEINDLIEHEGYDYLPNINIGEEKNKNLNTTLENIEKTKENMKELEAYIKELSQIFIEIQNLILKSHDNTDNQSKTKLTIDEGKVQTDQTDKFTDEKSYKKPRVTIPSDETPDFDASEAPIALPFGIVVFSGFSMNLERLLR</sequence>
<comment type="caution">
    <text evidence="2">The sequence shown here is derived from an EMBL/GenBank/DDBJ whole genome shotgun (WGS) entry which is preliminary data.</text>
</comment>
<dbReference type="Gene3D" id="1.20.58.70">
    <property type="match status" value="1"/>
</dbReference>
<dbReference type="Proteomes" id="UP000245609">
    <property type="component" value="Unassembled WGS sequence"/>
</dbReference>
<protein>
    <recommendedName>
        <fullName evidence="4">Syntaxin N-terminal domain-containing protein</fullName>
    </recommendedName>
</protein>
<keyword evidence="3" id="KW-1185">Reference proteome</keyword>
<dbReference type="SUPFAM" id="SSF47661">
    <property type="entry name" value="t-snare proteins"/>
    <property type="match status" value="1"/>
</dbReference>
<dbReference type="STRING" id="133381.A0A2T9ZEF2"/>
<evidence type="ECO:0000256" key="1">
    <source>
        <dbReference type="SAM" id="Coils"/>
    </source>
</evidence>
<name>A0A2T9ZEF2_9FUNG</name>
<dbReference type="InterPro" id="IPR010989">
    <property type="entry name" value="SNARE"/>
</dbReference>
<feature type="coiled-coil region" evidence="1">
    <location>
        <begin position="185"/>
        <end position="222"/>
    </location>
</feature>
<evidence type="ECO:0000313" key="3">
    <source>
        <dbReference type="Proteomes" id="UP000245609"/>
    </source>
</evidence>
<dbReference type="AlphaFoldDB" id="A0A2T9ZEF2"/>
<dbReference type="OrthoDB" id="10255013at2759"/>
<proteinExistence type="predicted"/>
<organism evidence="2 3">
    <name type="scientific">Smittium megazygosporum</name>
    <dbReference type="NCBI Taxonomy" id="133381"/>
    <lineage>
        <taxon>Eukaryota</taxon>
        <taxon>Fungi</taxon>
        <taxon>Fungi incertae sedis</taxon>
        <taxon>Zoopagomycota</taxon>
        <taxon>Kickxellomycotina</taxon>
        <taxon>Harpellomycetes</taxon>
        <taxon>Harpellales</taxon>
        <taxon>Legeriomycetaceae</taxon>
        <taxon>Smittium</taxon>
    </lineage>
</organism>
<keyword evidence="1" id="KW-0175">Coiled coil</keyword>
<accession>A0A2T9ZEF2</accession>
<evidence type="ECO:0000313" key="2">
    <source>
        <dbReference type="EMBL" id="PVV02978.1"/>
    </source>
</evidence>
<dbReference type="GO" id="GO:0016192">
    <property type="term" value="P:vesicle-mediated transport"/>
    <property type="evidence" value="ECO:0007669"/>
    <property type="project" value="InterPro"/>
</dbReference>